<gene>
    <name evidence="2" type="ORF">MM415A02614_0014</name>
    <name evidence="1" type="ORF">MM415B00683_0049</name>
</gene>
<proteinExistence type="predicted"/>
<evidence type="ECO:0000313" key="1">
    <source>
        <dbReference type="EMBL" id="QJA62979.1"/>
    </source>
</evidence>
<organism evidence="1">
    <name type="scientific">viral metagenome</name>
    <dbReference type="NCBI Taxonomy" id="1070528"/>
    <lineage>
        <taxon>unclassified sequences</taxon>
        <taxon>metagenomes</taxon>
        <taxon>organismal metagenomes</taxon>
    </lineage>
</organism>
<sequence>MIELTKNQIETLKIIRDREIYFKYKTFSLQYGDECPRLVFLGLIELGQLEGAPRGKWYVLTFAGHVVLAHFLNAETKSASTPADLGAPAI</sequence>
<reference evidence="1" key="1">
    <citation type="submission" date="2020-03" db="EMBL/GenBank/DDBJ databases">
        <title>The deep terrestrial virosphere.</title>
        <authorList>
            <person name="Holmfeldt K."/>
            <person name="Nilsson E."/>
            <person name="Simone D."/>
            <person name="Lopez-Fernandez M."/>
            <person name="Wu X."/>
            <person name="de Brujin I."/>
            <person name="Lundin D."/>
            <person name="Andersson A."/>
            <person name="Bertilsson S."/>
            <person name="Dopson M."/>
        </authorList>
    </citation>
    <scope>NUCLEOTIDE SEQUENCE</scope>
    <source>
        <strain evidence="2">MM415A02614</strain>
        <strain evidence="1">MM415B00683</strain>
    </source>
</reference>
<protein>
    <submittedName>
        <fullName evidence="1">Uncharacterized protein</fullName>
    </submittedName>
</protein>
<dbReference type="EMBL" id="MT141977">
    <property type="protein sequence ID" value="QJA72780.1"/>
    <property type="molecule type" value="Genomic_DNA"/>
</dbReference>
<accession>A0A6M3IZ80</accession>
<dbReference type="EMBL" id="MT141486">
    <property type="protein sequence ID" value="QJA62979.1"/>
    <property type="molecule type" value="Genomic_DNA"/>
</dbReference>
<evidence type="ECO:0000313" key="2">
    <source>
        <dbReference type="EMBL" id="QJA72780.1"/>
    </source>
</evidence>
<name>A0A6M3IZ80_9ZZZZ</name>
<dbReference type="AlphaFoldDB" id="A0A6M3IZ80"/>